<feature type="region of interest" description="Disordered" evidence="1">
    <location>
        <begin position="1"/>
        <end position="152"/>
    </location>
</feature>
<proteinExistence type="predicted"/>
<evidence type="ECO:0000313" key="3">
    <source>
        <dbReference type="Proteomes" id="UP000292881"/>
    </source>
</evidence>
<sequence length="152" mass="15575">MSSTTPGSEPDRPAADDRSATDATDASTDAASGDDIAAEQAQVDPTAPDAEHVDRVEPPAVAPEPAASGEEHDFTGTQGAEEPTSAEASAPVAPTQAETADERSELDAAVERARTDHPPVADETTAIDEHPEPVRAEAVRRETGVPETVGAT</sequence>
<organism evidence="2 3">
    <name type="scientific">Agromyces binzhouensis</name>
    <dbReference type="NCBI Taxonomy" id="1817495"/>
    <lineage>
        <taxon>Bacteria</taxon>
        <taxon>Bacillati</taxon>
        <taxon>Actinomycetota</taxon>
        <taxon>Actinomycetes</taxon>
        <taxon>Micrococcales</taxon>
        <taxon>Microbacteriaceae</taxon>
        <taxon>Agromyces</taxon>
    </lineage>
</organism>
<dbReference type="EMBL" id="SDPL01000068">
    <property type="protein sequence ID" value="RXZ49725.1"/>
    <property type="molecule type" value="Genomic_DNA"/>
</dbReference>
<feature type="compositionally biased region" description="Basic and acidic residues" evidence="1">
    <location>
        <begin position="100"/>
        <end position="120"/>
    </location>
</feature>
<gene>
    <name evidence="2" type="ORF">ESO86_05665</name>
</gene>
<feature type="compositionally biased region" description="Basic and acidic residues" evidence="1">
    <location>
        <begin position="9"/>
        <end position="20"/>
    </location>
</feature>
<name>A0A4Q2JND8_9MICO</name>
<evidence type="ECO:0000256" key="1">
    <source>
        <dbReference type="SAM" id="MobiDB-lite"/>
    </source>
</evidence>
<dbReference type="Proteomes" id="UP000292881">
    <property type="component" value="Unassembled WGS sequence"/>
</dbReference>
<protein>
    <submittedName>
        <fullName evidence="2">Uncharacterized protein</fullName>
    </submittedName>
</protein>
<feature type="compositionally biased region" description="Basic and acidic residues" evidence="1">
    <location>
        <begin position="127"/>
        <end position="144"/>
    </location>
</feature>
<reference evidence="2 3" key="1">
    <citation type="submission" date="2019-01" db="EMBL/GenBank/DDBJ databases">
        <authorList>
            <person name="Li J."/>
        </authorList>
    </citation>
    <scope>NUCLEOTIDE SEQUENCE [LARGE SCALE GENOMIC DNA]</scope>
    <source>
        <strain evidence="2 3">CGMCC 4.7180</strain>
    </source>
</reference>
<feature type="non-terminal residue" evidence="2">
    <location>
        <position position="152"/>
    </location>
</feature>
<comment type="caution">
    <text evidence="2">The sequence shown here is derived from an EMBL/GenBank/DDBJ whole genome shotgun (WGS) entry which is preliminary data.</text>
</comment>
<evidence type="ECO:0000313" key="2">
    <source>
        <dbReference type="EMBL" id="RXZ49725.1"/>
    </source>
</evidence>
<keyword evidence="3" id="KW-1185">Reference proteome</keyword>
<accession>A0A4Q2JND8</accession>
<dbReference type="AlphaFoldDB" id="A0A4Q2JND8"/>
<feature type="compositionally biased region" description="Low complexity" evidence="1">
    <location>
        <begin position="80"/>
        <end position="95"/>
    </location>
</feature>
<feature type="compositionally biased region" description="Low complexity" evidence="1">
    <location>
        <begin position="21"/>
        <end position="35"/>
    </location>
</feature>